<sequence length="330" mass="36980">MIRVAIIGCGLVGQKRARSLAGAKLVACADLDRSKAGDLAGNVKGCAVFPDWPSVIRNDQIDLVIVATPHNLLAEIAGAAVREGKHVLVEKPGARNVDELRGLISIADSAGVCVRVGFNHRYHPAFQQARELVDSGKIGSLMFIRARYGHGGRKEYEREWRARPEISGGGELIDQGAHLIDLAHWFLGEFKEVDGFAHTYFWDMPVDDNAFLLLKTKEKRVAFLHASWTEWKNTFSFEIFGRCGKLQVDGLGGSYGSERLTWYRMLPEMGPPETDVWEYPMEDNSWEVEMAEFLKDIRLSRASEPGLHDAFATLKVVEKIYRGCQDDYRP</sequence>
<dbReference type="InterPro" id="IPR055170">
    <property type="entry name" value="GFO_IDH_MocA-like_dom"/>
</dbReference>
<evidence type="ECO:0000259" key="2">
    <source>
        <dbReference type="Pfam" id="PF01408"/>
    </source>
</evidence>
<dbReference type="GO" id="GO:0000166">
    <property type="term" value="F:nucleotide binding"/>
    <property type="evidence" value="ECO:0007669"/>
    <property type="project" value="InterPro"/>
</dbReference>
<dbReference type="SUPFAM" id="SSF55347">
    <property type="entry name" value="Glyceraldehyde-3-phosphate dehydrogenase-like, C-terminal domain"/>
    <property type="match status" value="1"/>
</dbReference>
<accession>A0A381UDG4</accession>
<feature type="domain" description="Gfo/Idh/MocA-like oxidoreductase N-terminal" evidence="2">
    <location>
        <begin position="2"/>
        <end position="118"/>
    </location>
</feature>
<dbReference type="InterPro" id="IPR000683">
    <property type="entry name" value="Gfo/Idh/MocA-like_OxRdtase_N"/>
</dbReference>
<dbReference type="Pfam" id="PF01408">
    <property type="entry name" value="GFO_IDH_MocA"/>
    <property type="match status" value="1"/>
</dbReference>
<feature type="domain" description="GFO/IDH/MocA-like oxidoreductase" evidence="3">
    <location>
        <begin position="126"/>
        <end position="246"/>
    </location>
</feature>
<proteinExistence type="predicted"/>
<dbReference type="Pfam" id="PF22725">
    <property type="entry name" value="GFO_IDH_MocA_C3"/>
    <property type="match status" value="1"/>
</dbReference>
<dbReference type="EMBL" id="UINC01006213">
    <property type="protein sequence ID" value="SVA26179.1"/>
    <property type="molecule type" value="Genomic_DNA"/>
</dbReference>
<dbReference type="InterPro" id="IPR036291">
    <property type="entry name" value="NAD(P)-bd_dom_sf"/>
</dbReference>
<dbReference type="PANTHER" id="PTHR43818">
    <property type="entry name" value="BCDNA.GH03377"/>
    <property type="match status" value="1"/>
</dbReference>
<gene>
    <name evidence="4" type="ORF">METZ01_LOCUS79033</name>
</gene>
<name>A0A381UDG4_9ZZZZ</name>
<evidence type="ECO:0000259" key="3">
    <source>
        <dbReference type="Pfam" id="PF22725"/>
    </source>
</evidence>
<protein>
    <recommendedName>
        <fullName evidence="5">Gfo/Idh/MocA-like oxidoreductase N-terminal domain-containing protein</fullName>
    </recommendedName>
</protein>
<dbReference type="PANTHER" id="PTHR43818:SF11">
    <property type="entry name" value="BCDNA.GH03377"/>
    <property type="match status" value="1"/>
</dbReference>
<evidence type="ECO:0008006" key="5">
    <source>
        <dbReference type="Google" id="ProtNLM"/>
    </source>
</evidence>
<reference evidence="4" key="1">
    <citation type="submission" date="2018-05" db="EMBL/GenBank/DDBJ databases">
        <authorList>
            <person name="Lanie J.A."/>
            <person name="Ng W.-L."/>
            <person name="Kazmierczak K.M."/>
            <person name="Andrzejewski T.M."/>
            <person name="Davidsen T.M."/>
            <person name="Wayne K.J."/>
            <person name="Tettelin H."/>
            <person name="Glass J.I."/>
            <person name="Rusch D."/>
            <person name="Podicherti R."/>
            <person name="Tsui H.-C.T."/>
            <person name="Winkler M.E."/>
        </authorList>
    </citation>
    <scope>NUCLEOTIDE SEQUENCE</scope>
</reference>
<dbReference type="Gene3D" id="3.30.360.10">
    <property type="entry name" value="Dihydrodipicolinate Reductase, domain 2"/>
    <property type="match status" value="1"/>
</dbReference>
<dbReference type="AlphaFoldDB" id="A0A381UDG4"/>
<dbReference type="Gene3D" id="3.40.50.720">
    <property type="entry name" value="NAD(P)-binding Rossmann-like Domain"/>
    <property type="match status" value="1"/>
</dbReference>
<dbReference type="SUPFAM" id="SSF51735">
    <property type="entry name" value="NAD(P)-binding Rossmann-fold domains"/>
    <property type="match status" value="1"/>
</dbReference>
<dbReference type="InterPro" id="IPR050463">
    <property type="entry name" value="Gfo/Idh/MocA_oxidrdct_glycsds"/>
</dbReference>
<dbReference type="GO" id="GO:0016491">
    <property type="term" value="F:oxidoreductase activity"/>
    <property type="evidence" value="ECO:0007669"/>
    <property type="project" value="UniProtKB-KW"/>
</dbReference>
<evidence type="ECO:0000313" key="4">
    <source>
        <dbReference type="EMBL" id="SVA26179.1"/>
    </source>
</evidence>
<keyword evidence="1" id="KW-0560">Oxidoreductase</keyword>
<evidence type="ECO:0000256" key="1">
    <source>
        <dbReference type="ARBA" id="ARBA00023002"/>
    </source>
</evidence>
<organism evidence="4">
    <name type="scientific">marine metagenome</name>
    <dbReference type="NCBI Taxonomy" id="408172"/>
    <lineage>
        <taxon>unclassified sequences</taxon>
        <taxon>metagenomes</taxon>
        <taxon>ecological metagenomes</taxon>
    </lineage>
</organism>